<evidence type="ECO:0000256" key="2">
    <source>
        <dbReference type="PIRNR" id="PIRNR037240"/>
    </source>
</evidence>
<dbReference type="GO" id="GO:0005634">
    <property type="term" value="C:nucleus"/>
    <property type="evidence" value="ECO:0007669"/>
    <property type="project" value="UniProtKB-SubCell"/>
</dbReference>
<dbReference type="FunCoup" id="E4XC88">
    <property type="interactions" value="400"/>
</dbReference>
<dbReference type="InParanoid" id="E4XC88"/>
<dbReference type="EMBL" id="FN653035">
    <property type="protein sequence ID" value="CBY09213.1"/>
    <property type="molecule type" value="Genomic_DNA"/>
</dbReference>
<dbReference type="OrthoDB" id="277029at2759"/>
<keyword evidence="2" id="KW-0678">Repressor</keyword>
<comment type="function">
    <text evidence="2">Element of the TORC1 signaling pathway that acts as a mediator of diverse signals and that represses RNA polymerase III transcription. Inhibits the de novo assembly of TFIIIB onto DNA.</text>
</comment>
<accession>E4XC88</accession>
<proteinExistence type="inferred from homology"/>
<dbReference type="AlphaFoldDB" id="E4XC88"/>
<dbReference type="PANTHER" id="PTHR22504">
    <property type="entry name" value="REPRESSOR OF RNA POLYMERASE III TRANSCRIPTION MAF1"/>
    <property type="match status" value="1"/>
</dbReference>
<reference evidence="3" key="1">
    <citation type="journal article" date="2010" name="Science">
        <title>Plasticity of animal genome architecture unmasked by rapid evolution of a pelagic tunicate.</title>
        <authorList>
            <person name="Denoeud F."/>
            <person name="Henriet S."/>
            <person name="Mungpakdee S."/>
            <person name="Aury J.M."/>
            <person name="Da Silva C."/>
            <person name="Brinkmann H."/>
            <person name="Mikhaleva J."/>
            <person name="Olsen L.C."/>
            <person name="Jubin C."/>
            <person name="Canestro C."/>
            <person name="Bouquet J.M."/>
            <person name="Danks G."/>
            <person name="Poulain J."/>
            <person name="Campsteijn C."/>
            <person name="Adamski M."/>
            <person name="Cross I."/>
            <person name="Yadetie F."/>
            <person name="Muffato M."/>
            <person name="Louis A."/>
            <person name="Butcher S."/>
            <person name="Tsagkogeorga G."/>
            <person name="Konrad A."/>
            <person name="Singh S."/>
            <person name="Jensen M.F."/>
            <person name="Cong E.H."/>
            <person name="Eikeseth-Otteraa H."/>
            <person name="Noel B."/>
            <person name="Anthouard V."/>
            <person name="Porcel B.M."/>
            <person name="Kachouri-Lafond R."/>
            <person name="Nishino A."/>
            <person name="Ugolini M."/>
            <person name="Chourrout P."/>
            <person name="Nishida H."/>
            <person name="Aasland R."/>
            <person name="Huzurbazar S."/>
            <person name="Westhof E."/>
            <person name="Delsuc F."/>
            <person name="Lehrach H."/>
            <person name="Reinhardt R."/>
            <person name="Weissenbach J."/>
            <person name="Roy S.W."/>
            <person name="Artiguenave F."/>
            <person name="Postlethwait J.H."/>
            <person name="Manak J.R."/>
            <person name="Thompson E.M."/>
            <person name="Jaillon O."/>
            <person name="Du Pasquier L."/>
            <person name="Boudinot P."/>
            <person name="Liberles D.A."/>
            <person name="Volff J.N."/>
            <person name="Philippe H."/>
            <person name="Lenhard B."/>
            <person name="Roest Crollius H."/>
            <person name="Wincker P."/>
            <person name="Chourrout D."/>
        </authorList>
    </citation>
    <scope>NUCLEOTIDE SEQUENCE [LARGE SCALE GENOMIC DNA]</scope>
</reference>
<keyword evidence="2" id="KW-0805">Transcription regulation</keyword>
<name>E4XC88_OIKDI</name>
<evidence type="ECO:0000313" key="3">
    <source>
        <dbReference type="EMBL" id="CBY09213.1"/>
    </source>
</evidence>
<keyword evidence="2" id="KW-0804">Transcription</keyword>
<dbReference type="GO" id="GO:0000994">
    <property type="term" value="F:RNA polymerase III core binding"/>
    <property type="evidence" value="ECO:0007669"/>
    <property type="project" value="TreeGrafter"/>
</dbReference>
<dbReference type="InterPro" id="IPR015257">
    <property type="entry name" value="Maf1"/>
</dbReference>
<dbReference type="GO" id="GO:0016480">
    <property type="term" value="P:negative regulation of transcription by RNA polymerase III"/>
    <property type="evidence" value="ECO:0007669"/>
    <property type="project" value="UniProtKB-UniRule"/>
</dbReference>
<keyword evidence="2" id="KW-0539">Nucleus</keyword>
<dbReference type="PANTHER" id="PTHR22504:SF0">
    <property type="entry name" value="REPRESSOR OF RNA POLYMERASE III TRANSCRIPTION MAF1 HOMOLOG"/>
    <property type="match status" value="1"/>
</dbReference>
<dbReference type="Gene3D" id="3.40.1000.50">
    <property type="entry name" value="Repressor of RNA polymerase III transcription Maf1"/>
    <property type="match status" value="1"/>
</dbReference>
<dbReference type="PIRSF" id="PIRSF037240">
    <property type="entry name" value="RNA_polIII_Trep_MAF1"/>
    <property type="match status" value="1"/>
</dbReference>
<comment type="subcellular location">
    <subcellularLocation>
        <location evidence="2">Nucleus</location>
    </subcellularLocation>
</comment>
<protein>
    <recommendedName>
        <fullName evidence="2">Repressor of RNA polymerase III transcription MAF1</fullName>
    </recommendedName>
</protein>
<sequence length="237" mass="26971">MKFLENHNFDTLSSILSVFEEDCLDGSRIDARLESYSCKLTSEDKKLFGRSIHKKGVDPRELTALSSPCTGAVTPPSRVRSWSQSSNEGVQIVGATSRKTLWYLKSTLNHSYGLDYDFSTTEADDFAVEPNYYWVKNFIDSTLTAALSSKFDSHVRQQLWASLEAEIIPQECEIYSYNPDSPPEEEPTIWSFQFFFFNKRLKRIVFFSARSVAAALCVIDDNASNDDSYDYASVEVY</sequence>
<keyword evidence="4" id="KW-1185">Reference proteome</keyword>
<evidence type="ECO:0000256" key="1">
    <source>
        <dbReference type="ARBA" id="ARBA00006231"/>
    </source>
</evidence>
<gene>
    <name evidence="3" type="ORF">GSOID_T00007743001</name>
</gene>
<organism evidence="3">
    <name type="scientific">Oikopleura dioica</name>
    <name type="common">Tunicate</name>
    <dbReference type="NCBI Taxonomy" id="34765"/>
    <lineage>
        <taxon>Eukaryota</taxon>
        <taxon>Metazoa</taxon>
        <taxon>Chordata</taxon>
        <taxon>Tunicata</taxon>
        <taxon>Appendicularia</taxon>
        <taxon>Copelata</taxon>
        <taxon>Oikopleuridae</taxon>
        <taxon>Oikopleura</taxon>
    </lineage>
</organism>
<dbReference type="Pfam" id="PF09174">
    <property type="entry name" value="Maf1"/>
    <property type="match status" value="1"/>
</dbReference>
<evidence type="ECO:0000313" key="4">
    <source>
        <dbReference type="Proteomes" id="UP000001307"/>
    </source>
</evidence>
<comment type="similarity">
    <text evidence="1 2">Belongs to the MAF1 family.</text>
</comment>
<dbReference type="InterPro" id="IPR038564">
    <property type="entry name" value="Maf1_sf"/>
</dbReference>
<dbReference type="Proteomes" id="UP000001307">
    <property type="component" value="Unassembled WGS sequence"/>
</dbReference>